<organism evidence="2 3">
    <name type="scientific">Kribbella aluminosa</name>
    <dbReference type="NCBI Taxonomy" id="416017"/>
    <lineage>
        <taxon>Bacteria</taxon>
        <taxon>Bacillati</taxon>
        <taxon>Actinomycetota</taxon>
        <taxon>Actinomycetes</taxon>
        <taxon>Propionibacteriales</taxon>
        <taxon>Kribbellaceae</taxon>
        <taxon>Kribbella</taxon>
    </lineage>
</organism>
<sequence>MEFRADGTLVDYPIGRGDAPEAGQPGRWDTTGRLALTSGKTGRIVTSSPDQLDITWHP</sequence>
<feature type="region of interest" description="Disordered" evidence="1">
    <location>
        <begin position="1"/>
        <end position="30"/>
    </location>
</feature>
<proteinExistence type="predicted"/>
<comment type="caution">
    <text evidence="2">The sequence shown here is derived from an EMBL/GenBank/DDBJ whole genome shotgun (WGS) entry which is preliminary data.</text>
</comment>
<dbReference type="EMBL" id="JAGINT010000002">
    <property type="protein sequence ID" value="MBP2356368.1"/>
    <property type="molecule type" value="Genomic_DNA"/>
</dbReference>
<evidence type="ECO:0000313" key="3">
    <source>
        <dbReference type="Proteomes" id="UP000755585"/>
    </source>
</evidence>
<accession>A0ABS4UXI3</accession>
<dbReference type="RefSeq" id="WP_209698896.1">
    <property type="nucleotide sequence ID" value="NZ_BAAAVU010000023.1"/>
</dbReference>
<gene>
    <name evidence="2" type="ORF">JOF29_007478</name>
</gene>
<dbReference type="Proteomes" id="UP000755585">
    <property type="component" value="Unassembled WGS sequence"/>
</dbReference>
<name>A0ABS4UXI3_9ACTN</name>
<evidence type="ECO:0000256" key="1">
    <source>
        <dbReference type="SAM" id="MobiDB-lite"/>
    </source>
</evidence>
<evidence type="ECO:0000313" key="2">
    <source>
        <dbReference type="EMBL" id="MBP2356368.1"/>
    </source>
</evidence>
<keyword evidence="3" id="KW-1185">Reference proteome</keyword>
<protein>
    <submittedName>
        <fullName evidence="2">Uncharacterized protein</fullName>
    </submittedName>
</protein>
<reference evidence="2 3" key="1">
    <citation type="submission" date="2021-03" db="EMBL/GenBank/DDBJ databases">
        <title>Sequencing the genomes of 1000 actinobacteria strains.</title>
        <authorList>
            <person name="Klenk H.-P."/>
        </authorList>
    </citation>
    <scope>NUCLEOTIDE SEQUENCE [LARGE SCALE GENOMIC DNA]</scope>
    <source>
        <strain evidence="2 3">DSM 18824</strain>
    </source>
</reference>